<dbReference type="GO" id="GO:0000160">
    <property type="term" value="P:phosphorelay signal transduction system"/>
    <property type="evidence" value="ECO:0007669"/>
    <property type="project" value="InterPro"/>
</dbReference>
<evidence type="ECO:0000313" key="1">
    <source>
        <dbReference type="EMBL" id="APX13940.1"/>
    </source>
</evidence>
<name>A0A1P8N0T9_9RHOB</name>
<gene>
    <name evidence="1" type="ORF">BWR18_15920</name>
</gene>
<dbReference type="EMBL" id="CP019312">
    <property type="protein sequence ID" value="APX13940.1"/>
    <property type="molecule type" value="Genomic_DNA"/>
</dbReference>
<reference evidence="1 2" key="1">
    <citation type="submission" date="2017-01" db="EMBL/GenBank/DDBJ databases">
        <title>Complete genome of Tateyamaria omphalii DOK1-4 isolated from seawater in Dokdo.</title>
        <authorList>
            <person name="Kim J.H."/>
            <person name="Chi W.-J."/>
        </authorList>
    </citation>
    <scope>NUCLEOTIDE SEQUENCE [LARGE SCALE GENOMIC DNA]</scope>
    <source>
        <strain evidence="1 2">DOK1-4</strain>
    </source>
</reference>
<dbReference type="OrthoDB" id="7873775at2"/>
<sequence length="120" mass="13357">MQLHESVQVNHDRLHALYGEMDPANAEDVVCRAMEELALRMAHCDRLYRKGELEELRRSAKSLIAIADQIGMDVLASVAKDVVTCTEVRDQVALAATLGRLLRTGEGSLTAIWDLQDIQI</sequence>
<dbReference type="AlphaFoldDB" id="A0A1P8N0T9"/>
<proteinExistence type="predicted"/>
<dbReference type="STRING" id="299262.BWR18_15920"/>
<dbReference type="Proteomes" id="UP000186336">
    <property type="component" value="Chromosome"/>
</dbReference>
<keyword evidence="2" id="KW-1185">Reference proteome</keyword>
<organism evidence="1 2">
    <name type="scientific">Tateyamaria omphalii</name>
    <dbReference type="NCBI Taxonomy" id="299262"/>
    <lineage>
        <taxon>Bacteria</taxon>
        <taxon>Pseudomonadati</taxon>
        <taxon>Pseudomonadota</taxon>
        <taxon>Alphaproteobacteria</taxon>
        <taxon>Rhodobacterales</taxon>
        <taxon>Roseobacteraceae</taxon>
        <taxon>Tateyamaria</taxon>
    </lineage>
</organism>
<dbReference type="SUPFAM" id="SSF47226">
    <property type="entry name" value="Histidine-containing phosphotransfer domain, HPT domain"/>
    <property type="match status" value="1"/>
</dbReference>
<dbReference type="KEGG" id="tom:BWR18_15920"/>
<dbReference type="InterPro" id="IPR036641">
    <property type="entry name" value="HPT_dom_sf"/>
</dbReference>
<protein>
    <recommendedName>
        <fullName evidence="3">HPt domain-containing protein</fullName>
    </recommendedName>
</protein>
<accession>A0A1P8N0T9</accession>
<evidence type="ECO:0000313" key="2">
    <source>
        <dbReference type="Proteomes" id="UP000186336"/>
    </source>
</evidence>
<evidence type="ECO:0008006" key="3">
    <source>
        <dbReference type="Google" id="ProtNLM"/>
    </source>
</evidence>